<keyword evidence="2" id="KW-1185">Reference proteome</keyword>
<evidence type="ECO:0000313" key="2">
    <source>
        <dbReference type="Proteomes" id="UP000199492"/>
    </source>
</evidence>
<dbReference type="AlphaFoldDB" id="A0A1G8HSF2"/>
<dbReference type="Proteomes" id="UP000199492">
    <property type="component" value="Unassembled WGS sequence"/>
</dbReference>
<proteinExistence type="predicted"/>
<sequence length="161" mass="18342">MAFRLKITSILLLICICYSCSDDDSENNLRQNQTIIFGWFGDGLCSGDCTSIYKLEDNKVYRDIDYADISDMPFQGNFQEMENANFQDYVALINQLPSDIFSEPNGYLGCVNCTEDVGGLYVEYDVNGETKIWKIRNGQSPDYVQTYRSLILDKLAELNSL</sequence>
<dbReference type="OrthoDB" id="5522116at2"/>
<organism evidence="1 2">
    <name type="scientific">Winogradskyella thalassocola</name>
    <dbReference type="NCBI Taxonomy" id="262004"/>
    <lineage>
        <taxon>Bacteria</taxon>
        <taxon>Pseudomonadati</taxon>
        <taxon>Bacteroidota</taxon>
        <taxon>Flavobacteriia</taxon>
        <taxon>Flavobacteriales</taxon>
        <taxon>Flavobacteriaceae</taxon>
        <taxon>Winogradskyella</taxon>
    </lineage>
</organism>
<dbReference type="RefSeq" id="WP_092469341.1">
    <property type="nucleotide sequence ID" value="NZ_FNCZ01000007.1"/>
</dbReference>
<dbReference type="EMBL" id="FNCZ01000007">
    <property type="protein sequence ID" value="SDI09583.1"/>
    <property type="molecule type" value="Genomic_DNA"/>
</dbReference>
<dbReference type="STRING" id="262004.SAMN04489796_10736"/>
<evidence type="ECO:0000313" key="1">
    <source>
        <dbReference type="EMBL" id="SDI09583.1"/>
    </source>
</evidence>
<accession>A0A1G8HSF2</accession>
<name>A0A1G8HSF2_9FLAO</name>
<protein>
    <submittedName>
        <fullName evidence="1">Uncharacterized protein</fullName>
    </submittedName>
</protein>
<gene>
    <name evidence="1" type="ORF">SAMN04489796_10736</name>
</gene>
<reference evidence="2" key="1">
    <citation type="submission" date="2016-10" db="EMBL/GenBank/DDBJ databases">
        <authorList>
            <person name="Varghese N."/>
            <person name="Submissions S."/>
        </authorList>
    </citation>
    <scope>NUCLEOTIDE SEQUENCE [LARGE SCALE GENOMIC DNA]</scope>
    <source>
        <strain evidence="2">DSM 15363</strain>
    </source>
</reference>